<accession>A0A482EXB2</accession>
<protein>
    <submittedName>
        <fullName evidence="1">Uncharacterized protein</fullName>
    </submittedName>
</protein>
<keyword evidence="1" id="KW-0614">Plasmid</keyword>
<name>A0A482EXB2_SALSP</name>
<reference evidence="1" key="1">
    <citation type="submission" date="2019-01" db="EMBL/GenBank/DDBJ databases">
        <title>Salmonella strain 1423 plasmid sequences.</title>
        <authorList>
            <person name="Chen K."/>
            <person name="Chen S."/>
        </authorList>
    </citation>
    <scope>NUCLEOTIDE SEQUENCE</scope>
    <source>
        <strain evidence="1">Sa1423</strain>
        <plasmid evidence="1">pSa1423-160k</plasmid>
    </source>
</reference>
<organism evidence="1">
    <name type="scientific">Salmonella sp</name>
    <dbReference type="NCBI Taxonomy" id="599"/>
    <lineage>
        <taxon>Bacteria</taxon>
        <taxon>Pseudomonadati</taxon>
        <taxon>Pseudomonadota</taxon>
        <taxon>Gammaproteobacteria</taxon>
        <taxon>Enterobacterales</taxon>
        <taxon>Enterobacteriaceae</taxon>
        <taxon>Salmonella</taxon>
    </lineage>
</organism>
<dbReference type="RefSeq" id="WP_225312385.1">
    <property type="nucleotide sequence ID" value="NZ_MK356558.1"/>
</dbReference>
<dbReference type="AlphaFoldDB" id="A0A482EXB2"/>
<dbReference type="EMBL" id="MK356558">
    <property type="protein sequence ID" value="QBM91495.1"/>
    <property type="molecule type" value="Genomic_DNA"/>
</dbReference>
<proteinExistence type="predicted"/>
<geneLocation type="plasmid" evidence="1">
    <name>pSa1423-160k</name>
</geneLocation>
<evidence type="ECO:0000313" key="1">
    <source>
        <dbReference type="EMBL" id="QBM91495.1"/>
    </source>
</evidence>
<sequence>MPTWIEIKESVANKEAEIIKSINDTQFSKGTVENKMDLARDCLGSKKEIMAAIKLLYDDVGVII</sequence>
<gene>
    <name evidence="1" type="ORF">NNIBIDOC_00166</name>
</gene>